<gene>
    <name evidence="1" type="ORF">pHSJD-312_00070</name>
</gene>
<keyword evidence="1" id="KW-0614">Plasmid</keyword>
<organism evidence="1">
    <name type="scientific">Clostridioides difficile</name>
    <name type="common">Peptoclostridium difficile</name>
    <dbReference type="NCBI Taxonomy" id="1496"/>
    <lineage>
        <taxon>Bacteria</taxon>
        <taxon>Bacillati</taxon>
        <taxon>Bacillota</taxon>
        <taxon>Clostridia</taxon>
        <taxon>Peptostreptococcales</taxon>
        <taxon>Peptostreptococcaceae</taxon>
        <taxon>Clostridioides</taxon>
    </lineage>
</organism>
<evidence type="ECO:0000313" key="1">
    <source>
        <dbReference type="EMBL" id="AYD68691.1"/>
    </source>
</evidence>
<reference evidence="1" key="1">
    <citation type="journal article" date="2018" name="Sci. Rep.">
        <title>Novel Clade C-I Clostridium difficile strains escape diagnostic tests, differ in pathogenicity potential and carry toxins on extrachromosomal elements.</title>
        <authorList>
            <person name="Ramirez-Vargas G."/>
            <person name="Lopez-Urena D."/>
            <person name="Badilla A."/>
            <person name="Orozco-Aguilar J."/>
            <person name="Murillo T."/>
            <person name="Rojas P."/>
            <person name="Riedel T."/>
            <person name="Overmann J."/>
            <person name="Gonzalez G."/>
            <person name="Chaves-Olarte E."/>
            <person name="Quesada-Gomez C."/>
            <person name="Rodriguez C."/>
        </authorList>
    </citation>
    <scope>NUCLEOTIDE SEQUENCE</scope>
    <source>
        <strain evidence="1">HSJD-312</strain>
        <plasmid evidence="1">pHSJD-312</plasmid>
    </source>
</reference>
<proteinExistence type="predicted"/>
<dbReference type="RefSeq" id="WP_021383424.1">
    <property type="nucleotide sequence ID" value="NZ_LJCL01000008.1"/>
</dbReference>
<name>A0A386JBX9_CLODI</name>
<protein>
    <submittedName>
        <fullName evidence="1">Uncharacterized protein</fullName>
    </submittedName>
</protein>
<geneLocation type="plasmid" evidence="1">
    <name>pHSJD-312</name>
</geneLocation>
<dbReference type="EMBL" id="MG973074">
    <property type="protein sequence ID" value="AYD68691.1"/>
    <property type="molecule type" value="Genomic_DNA"/>
</dbReference>
<sequence>MTKYYITDYITDDGIHIEILQAWEYENDCYIKLLNKKILNNAICNEEILCYQDPYSEGYSGCEIDYEEYIKLA</sequence>
<accession>A0A386JBX9</accession>
<dbReference type="AlphaFoldDB" id="A0A386JBX9"/>